<evidence type="ECO:0000256" key="5">
    <source>
        <dbReference type="SAM" id="SignalP"/>
    </source>
</evidence>
<dbReference type="Proteomes" id="UP001597497">
    <property type="component" value="Unassembled WGS sequence"/>
</dbReference>
<dbReference type="PANTHER" id="PTHR30061:SF50">
    <property type="entry name" value="MALTOSE_MALTODEXTRIN-BINDING PERIPLASMIC PROTEIN"/>
    <property type="match status" value="1"/>
</dbReference>
<comment type="caution">
    <text evidence="6">The sequence shown here is derived from an EMBL/GenBank/DDBJ whole genome shotgun (WGS) entry which is preliminary data.</text>
</comment>
<reference evidence="7" key="1">
    <citation type="journal article" date="2019" name="Int. J. Syst. Evol. Microbiol.">
        <title>The Global Catalogue of Microorganisms (GCM) 10K type strain sequencing project: providing services to taxonomists for standard genome sequencing and annotation.</title>
        <authorList>
            <consortium name="The Broad Institute Genomics Platform"/>
            <consortium name="The Broad Institute Genome Sequencing Center for Infectious Disease"/>
            <person name="Wu L."/>
            <person name="Ma J."/>
        </authorList>
    </citation>
    <scope>NUCLEOTIDE SEQUENCE [LARGE SCALE GENOMIC DNA]</scope>
    <source>
        <strain evidence="7">KCTC 33676</strain>
    </source>
</reference>
<keyword evidence="7" id="KW-1185">Reference proteome</keyword>
<keyword evidence="3 5" id="KW-0732">Signal</keyword>
<comment type="similarity">
    <text evidence="1">Belongs to the bacterial solute-binding protein 1 family.</text>
</comment>
<dbReference type="PANTHER" id="PTHR30061">
    <property type="entry name" value="MALTOSE-BINDING PERIPLASMIC PROTEIN"/>
    <property type="match status" value="1"/>
</dbReference>
<dbReference type="Pfam" id="PF01547">
    <property type="entry name" value="SBP_bac_1"/>
    <property type="match status" value="1"/>
</dbReference>
<keyword evidence="2" id="KW-0813">Transport</keyword>
<sequence>MKKGWIVSLVLVMLVSLVAACGGGNENATNNKGNNASNNGAASGSDSGADAGNGEKKELHVFHFKAAIAEEMEEMEKAYEAEHPNVDLTIETVGGGADWLANLKTKFAAGKGPDVFVVEGISQLELWKEYLTDLSDQPWVEHSLPFAKEQMMLDGKLYGMPMNIEGFGFIYNKDLFAQAGIEQAPTTMTELKAAAAKLQDAGILPFSNGFATWWVVGLHMPNAAFAQQDDPAAFVKALNEGTETIAANPKFQEFGELMDFVLENGNPSPLTTDMETQLTLFATGEAAMMHQGNWVEPKLAKMNPDLNLGLLPVPLNDDQSKTDRIQVGIPMNWVVNNQSQNLDGAKEFLNWLAMSETGKAYITDKFKMIPAFDHMDAVDPMGVSQDVIQYSKDDKTLRWVFPTWPDGVANQFADNVQGYIGDQHDFNTMLEKMDQSWEQLKK</sequence>
<evidence type="ECO:0000256" key="2">
    <source>
        <dbReference type="ARBA" id="ARBA00022448"/>
    </source>
</evidence>
<feature type="region of interest" description="Disordered" evidence="4">
    <location>
        <begin position="26"/>
        <end position="52"/>
    </location>
</feature>
<evidence type="ECO:0000256" key="3">
    <source>
        <dbReference type="ARBA" id="ARBA00022729"/>
    </source>
</evidence>
<dbReference type="Gene3D" id="3.40.190.10">
    <property type="entry name" value="Periplasmic binding protein-like II"/>
    <property type="match status" value="2"/>
</dbReference>
<dbReference type="PROSITE" id="PS51257">
    <property type="entry name" value="PROKAR_LIPOPROTEIN"/>
    <property type="match status" value="1"/>
</dbReference>
<feature type="signal peptide" evidence="5">
    <location>
        <begin position="1"/>
        <end position="19"/>
    </location>
</feature>
<dbReference type="RefSeq" id="WP_379931215.1">
    <property type="nucleotide sequence ID" value="NZ_JBHUMM010000045.1"/>
</dbReference>
<dbReference type="EMBL" id="JBHUMM010000045">
    <property type="protein sequence ID" value="MFD2673630.1"/>
    <property type="molecule type" value="Genomic_DNA"/>
</dbReference>
<name>A0ABW5REY4_9BACL</name>
<feature type="chain" id="PRO_5046755186" evidence="5">
    <location>
        <begin position="20"/>
        <end position="442"/>
    </location>
</feature>
<evidence type="ECO:0000256" key="1">
    <source>
        <dbReference type="ARBA" id="ARBA00008520"/>
    </source>
</evidence>
<protein>
    <submittedName>
        <fullName evidence="6">ABC transporter substrate-binding protein</fullName>
    </submittedName>
</protein>
<evidence type="ECO:0000313" key="6">
    <source>
        <dbReference type="EMBL" id="MFD2673630.1"/>
    </source>
</evidence>
<gene>
    <name evidence="6" type="ORF">ACFSUC_18935</name>
</gene>
<dbReference type="SUPFAM" id="SSF53850">
    <property type="entry name" value="Periplasmic binding protein-like II"/>
    <property type="match status" value="1"/>
</dbReference>
<accession>A0ABW5REY4</accession>
<dbReference type="InterPro" id="IPR006059">
    <property type="entry name" value="SBP"/>
</dbReference>
<evidence type="ECO:0000313" key="7">
    <source>
        <dbReference type="Proteomes" id="UP001597497"/>
    </source>
</evidence>
<proteinExistence type="inferred from homology"/>
<organism evidence="6 7">
    <name type="scientific">Marinicrinis sediminis</name>
    <dbReference type="NCBI Taxonomy" id="1652465"/>
    <lineage>
        <taxon>Bacteria</taxon>
        <taxon>Bacillati</taxon>
        <taxon>Bacillota</taxon>
        <taxon>Bacilli</taxon>
        <taxon>Bacillales</taxon>
        <taxon>Paenibacillaceae</taxon>
    </lineage>
</organism>
<evidence type="ECO:0000256" key="4">
    <source>
        <dbReference type="SAM" id="MobiDB-lite"/>
    </source>
</evidence>